<proteinExistence type="predicted"/>
<dbReference type="SUPFAM" id="SSF46689">
    <property type="entry name" value="Homeodomain-like"/>
    <property type="match status" value="1"/>
</dbReference>
<dbReference type="PANTHER" id="PTHR46796:SF10">
    <property type="entry name" value="TRANSCRIPTIONAL ACTIVATOR FEAR"/>
    <property type="match status" value="1"/>
</dbReference>
<dbReference type="Gene3D" id="1.10.10.60">
    <property type="entry name" value="Homeodomain-like"/>
    <property type="match status" value="1"/>
</dbReference>
<keyword evidence="6" id="KW-1185">Reference proteome</keyword>
<evidence type="ECO:0000313" key="5">
    <source>
        <dbReference type="EMBL" id="SIP88479.1"/>
    </source>
</evidence>
<evidence type="ECO:0000256" key="3">
    <source>
        <dbReference type="ARBA" id="ARBA00023163"/>
    </source>
</evidence>
<dbReference type="PRINTS" id="PR00032">
    <property type="entry name" value="HTHARAC"/>
</dbReference>
<dbReference type="Pfam" id="PF12833">
    <property type="entry name" value="HTH_18"/>
    <property type="match status" value="1"/>
</dbReference>
<dbReference type="EMBL" id="FTMN01000001">
    <property type="protein sequence ID" value="SIP88479.1"/>
    <property type="molecule type" value="Genomic_DNA"/>
</dbReference>
<evidence type="ECO:0000256" key="2">
    <source>
        <dbReference type="ARBA" id="ARBA00023125"/>
    </source>
</evidence>
<dbReference type="SMART" id="SM00342">
    <property type="entry name" value="HTH_ARAC"/>
    <property type="match status" value="1"/>
</dbReference>
<dbReference type="InterPro" id="IPR011051">
    <property type="entry name" value="RmlC_Cupin_sf"/>
</dbReference>
<reference evidence="5 6" key="1">
    <citation type="submission" date="2017-01" db="EMBL/GenBank/DDBJ databases">
        <authorList>
            <person name="Mah S.A."/>
            <person name="Swanson W.J."/>
            <person name="Moy G.W."/>
            <person name="Vacquier V.D."/>
        </authorList>
    </citation>
    <scope>NUCLEOTIDE SEQUENCE [LARGE SCALE GENOMIC DNA]</scope>
    <source>
        <strain evidence="5 6">DSM 7027</strain>
    </source>
</reference>
<dbReference type="InterPro" id="IPR018062">
    <property type="entry name" value="HTH_AraC-typ_CS"/>
</dbReference>
<keyword evidence="2 5" id="KW-0238">DNA-binding</keyword>
<evidence type="ECO:0000313" key="6">
    <source>
        <dbReference type="Proteomes" id="UP000186895"/>
    </source>
</evidence>
<dbReference type="PROSITE" id="PS00041">
    <property type="entry name" value="HTH_ARAC_FAMILY_1"/>
    <property type="match status" value="1"/>
</dbReference>
<organism evidence="5 6">
    <name type="scientific">Marinobacterium stanieri</name>
    <dbReference type="NCBI Taxonomy" id="49186"/>
    <lineage>
        <taxon>Bacteria</taxon>
        <taxon>Pseudomonadati</taxon>
        <taxon>Pseudomonadota</taxon>
        <taxon>Gammaproteobacteria</taxon>
        <taxon>Oceanospirillales</taxon>
        <taxon>Oceanospirillaceae</taxon>
        <taxon>Marinobacterium</taxon>
    </lineage>
</organism>
<name>A0A1N6N8S8_9GAMM</name>
<dbReference type="InterPro" id="IPR020449">
    <property type="entry name" value="Tscrpt_reg_AraC-type_HTH"/>
</dbReference>
<dbReference type="InterPro" id="IPR009057">
    <property type="entry name" value="Homeodomain-like_sf"/>
</dbReference>
<dbReference type="PANTHER" id="PTHR46796">
    <property type="entry name" value="HTH-TYPE TRANSCRIPTIONAL ACTIVATOR RHAS-RELATED"/>
    <property type="match status" value="1"/>
</dbReference>
<dbReference type="InterPro" id="IPR018060">
    <property type="entry name" value="HTH_AraC"/>
</dbReference>
<dbReference type="AlphaFoldDB" id="A0A1N6N8S8"/>
<dbReference type="eggNOG" id="COG4977">
    <property type="taxonomic scope" value="Bacteria"/>
</dbReference>
<protein>
    <submittedName>
        <fullName evidence="5">AraC-type DNA-binding protein</fullName>
    </submittedName>
</protein>
<dbReference type="PROSITE" id="PS01124">
    <property type="entry name" value="HTH_ARAC_FAMILY_2"/>
    <property type="match status" value="1"/>
</dbReference>
<dbReference type="SUPFAM" id="SSF51182">
    <property type="entry name" value="RmlC-like cupins"/>
    <property type="match status" value="1"/>
</dbReference>
<dbReference type="GO" id="GO:0043565">
    <property type="term" value="F:sequence-specific DNA binding"/>
    <property type="evidence" value="ECO:0007669"/>
    <property type="project" value="InterPro"/>
</dbReference>
<dbReference type="STRING" id="49186.SAMN05421647_101135"/>
<keyword evidence="3" id="KW-0804">Transcription</keyword>
<dbReference type="GO" id="GO:0003700">
    <property type="term" value="F:DNA-binding transcription factor activity"/>
    <property type="evidence" value="ECO:0007669"/>
    <property type="project" value="InterPro"/>
</dbReference>
<feature type="domain" description="HTH araC/xylS-type" evidence="4">
    <location>
        <begin position="168"/>
        <end position="266"/>
    </location>
</feature>
<evidence type="ECO:0000259" key="4">
    <source>
        <dbReference type="PROSITE" id="PS01124"/>
    </source>
</evidence>
<dbReference type="RefSeq" id="WP_076460052.1">
    <property type="nucleotide sequence ID" value="NZ_FTMN01000001.1"/>
</dbReference>
<accession>A0A1N6N8S8</accession>
<gene>
    <name evidence="5" type="ORF">SAMN05421647_101135</name>
</gene>
<keyword evidence="1" id="KW-0805">Transcription regulation</keyword>
<evidence type="ECO:0000256" key="1">
    <source>
        <dbReference type="ARBA" id="ARBA00023015"/>
    </source>
</evidence>
<dbReference type="InterPro" id="IPR050204">
    <property type="entry name" value="AraC_XylS_family_regulators"/>
</dbReference>
<dbReference type="Proteomes" id="UP000186895">
    <property type="component" value="Unassembled WGS sequence"/>
</dbReference>
<sequence length="270" mass="30025">MHATHLRRNLIARSSGEHSHSFPQLLLGWRGETHCEFQSGGLGVGPGDVAVVPGDEAHYFAGRQDFSEMLVIDLNLEDPGLDLLCPQGSESLCEQMFHQPGFLSLSPDVRALTEYAAGQLSALPSTSPQYDLLSRQWAMMLLAQIRSMCQARPDQEPVSSPIGSAGPASLDRFIDSRLASPPSNDELAVVFNMSRSCFHEWCRREFAKTPQQYLMDRRMKWAEYWLSQGSKLIGAVALDLGFADTASFTRAFRRHSGCSPSEFRARFVKV</sequence>